<organism evidence="2 3">
    <name type="scientific">Ataeniobius toweri</name>
    <dbReference type="NCBI Taxonomy" id="208326"/>
    <lineage>
        <taxon>Eukaryota</taxon>
        <taxon>Metazoa</taxon>
        <taxon>Chordata</taxon>
        <taxon>Craniata</taxon>
        <taxon>Vertebrata</taxon>
        <taxon>Euteleostomi</taxon>
        <taxon>Actinopterygii</taxon>
        <taxon>Neopterygii</taxon>
        <taxon>Teleostei</taxon>
        <taxon>Neoteleostei</taxon>
        <taxon>Acanthomorphata</taxon>
        <taxon>Ovalentaria</taxon>
        <taxon>Atherinomorphae</taxon>
        <taxon>Cyprinodontiformes</taxon>
        <taxon>Goodeidae</taxon>
        <taxon>Ataeniobius</taxon>
    </lineage>
</organism>
<protein>
    <submittedName>
        <fullName evidence="2">Uncharacterized protein</fullName>
    </submittedName>
</protein>
<evidence type="ECO:0000313" key="2">
    <source>
        <dbReference type="EMBL" id="MED6232692.1"/>
    </source>
</evidence>
<dbReference type="EMBL" id="JAHUTI010001105">
    <property type="protein sequence ID" value="MED6232692.1"/>
    <property type="molecule type" value="Genomic_DNA"/>
</dbReference>
<comment type="caution">
    <text evidence="2">The sequence shown here is derived from an EMBL/GenBank/DDBJ whole genome shotgun (WGS) entry which is preliminary data.</text>
</comment>
<gene>
    <name evidence="2" type="ORF">ATANTOWER_001049</name>
</gene>
<name>A0ABU7A3W9_9TELE</name>
<sequence length="119" mass="13130">MCEVATLTPRTQPGTSTQKELICSILLAYRFNPRFHAAKLQSTLSTRYFCSRVSPFTPHLRDRETCSSPSGWSRGKAPAAGPHDPPDPSTRTCRSQPDNLWAGPHQGPPQCATEKTSYV</sequence>
<feature type="region of interest" description="Disordered" evidence="1">
    <location>
        <begin position="58"/>
        <end position="119"/>
    </location>
</feature>
<keyword evidence="3" id="KW-1185">Reference proteome</keyword>
<feature type="compositionally biased region" description="Polar residues" evidence="1">
    <location>
        <begin position="89"/>
        <end position="98"/>
    </location>
</feature>
<evidence type="ECO:0000313" key="3">
    <source>
        <dbReference type="Proteomes" id="UP001345963"/>
    </source>
</evidence>
<dbReference type="Proteomes" id="UP001345963">
    <property type="component" value="Unassembled WGS sequence"/>
</dbReference>
<reference evidence="2 3" key="1">
    <citation type="submission" date="2021-07" db="EMBL/GenBank/DDBJ databases">
        <authorList>
            <person name="Palmer J.M."/>
        </authorList>
    </citation>
    <scope>NUCLEOTIDE SEQUENCE [LARGE SCALE GENOMIC DNA]</scope>
    <source>
        <strain evidence="2 3">AT_MEX2019</strain>
        <tissue evidence="2">Muscle</tissue>
    </source>
</reference>
<evidence type="ECO:0000256" key="1">
    <source>
        <dbReference type="SAM" id="MobiDB-lite"/>
    </source>
</evidence>
<proteinExistence type="predicted"/>
<accession>A0ABU7A3W9</accession>